<dbReference type="Pfam" id="PF00132">
    <property type="entry name" value="Hexapep"/>
    <property type="match status" value="1"/>
</dbReference>
<sequence length="162" mass="17753">MKATKLLKFAIYLSVRNFNFLSHLIVLILRYLFAFEAYVNKHTKIGGNVQFKHNGLGCVIHPRINIGDNCWIYQNVTIGANTRYRNGVLDNTGAPTIGSNTVIYSGAVIVGPITVGENCVIGANTVVSKNIPSNSIVYGNPAIVKEIKEGIDYITPKSLIEK</sequence>
<evidence type="ECO:0000256" key="1">
    <source>
        <dbReference type="ARBA" id="ARBA00007274"/>
    </source>
</evidence>
<dbReference type="AlphaFoldDB" id="A0A1E5GPP2"/>
<dbReference type="SUPFAM" id="SSF51161">
    <property type="entry name" value="Trimeric LpxA-like enzymes"/>
    <property type="match status" value="1"/>
</dbReference>
<dbReference type="Gene3D" id="2.160.10.10">
    <property type="entry name" value="Hexapeptide repeat proteins"/>
    <property type="match status" value="1"/>
</dbReference>
<organism evidence="7 8">
    <name type="scientific">Enterococcus quebecensis</name>
    <dbReference type="NCBI Taxonomy" id="903983"/>
    <lineage>
        <taxon>Bacteria</taxon>
        <taxon>Bacillati</taxon>
        <taxon>Bacillota</taxon>
        <taxon>Bacilli</taxon>
        <taxon>Lactobacillales</taxon>
        <taxon>Enterococcaceae</taxon>
        <taxon>Enterococcus</taxon>
    </lineage>
</organism>
<dbReference type="Proteomes" id="UP000094764">
    <property type="component" value="Unassembled WGS sequence"/>
</dbReference>
<evidence type="ECO:0000313" key="8">
    <source>
        <dbReference type="Proteomes" id="UP000094764"/>
    </source>
</evidence>
<dbReference type="GO" id="GO:0006535">
    <property type="term" value="P:cysteine biosynthetic process from serine"/>
    <property type="evidence" value="ECO:0007669"/>
    <property type="project" value="InterPro"/>
</dbReference>
<dbReference type="EMBL" id="MIKB01000019">
    <property type="protein sequence ID" value="OEG14678.1"/>
    <property type="molecule type" value="Genomic_DNA"/>
</dbReference>
<gene>
    <name evidence="7" type="ORF">BCR23_12660</name>
</gene>
<keyword evidence="8" id="KW-1185">Reference proteome</keyword>
<dbReference type="InterPro" id="IPR045304">
    <property type="entry name" value="LbH_SAT"/>
</dbReference>
<dbReference type="STRING" id="903983.BCR23_12660"/>
<keyword evidence="6" id="KW-0472">Membrane</keyword>
<accession>A0A1E5GPP2</accession>
<comment type="caution">
    <text evidence="7">The sequence shown here is derived from an EMBL/GenBank/DDBJ whole genome shotgun (WGS) entry which is preliminary data.</text>
</comment>
<dbReference type="EC" id="2.3.1.30" evidence="5"/>
<dbReference type="GO" id="GO:0005737">
    <property type="term" value="C:cytoplasm"/>
    <property type="evidence" value="ECO:0007669"/>
    <property type="project" value="InterPro"/>
</dbReference>
<keyword evidence="6" id="KW-0812">Transmembrane</keyword>
<comment type="similarity">
    <text evidence="1 5">Belongs to the transferase hexapeptide repeat family.</text>
</comment>
<dbReference type="InterPro" id="IPR001451">
    <property type="entry name" value="Hexapep"/>
</dbReference>
<dbReference type="OrthoDB" id="9812571at2"/>
<proteinExistence type="inferred from homology"/>
<name>A0A1E5GPP2_9ENTE</name>
<evidence type="ECO:0000313" key="7">
    <source>
        <dbReference type="EMBL" id="OEG14678.1"/>
    </source>
</evidence>
<dbReference type="CDD" id="cd03354">
    <property type="entry name" value="LbH_SAT"/>
    <property type="match status" value="1"/>
</dbReference>
<dbReference type="PANTHER" id="PTHR42811">
    <property type="entry name" value="SERINE ACETYLTRANSFERASE"/>
    <property type="match status" value="1"/>
</dbReference>
<keyword evidence="3 5" id="KW-0808">Transferase</keyword>
<evidence type="ECO:0000256" key="4">
    <source>
        <dbReference type="ARBA" id="ARBA00023315"/>
    </source>
</evidence>
<evidence type="ECO:0000256" key="2">
    <source>
        <dbReference type="ARBA" id="ARBA00018522"/>
    </source>
</evidence>
<dbReference type="InterPro" id="IPR005881">
    <property type="entry name" value="Ser_O-AcTrfase"/>
</dbReference>
<dbReference type="InterPro" id="IPR011004">
    <property type="entry name" value="Trimer_LpxA-like_sf"/>
</dbReference>
<reference evidence="8" key="1">
    <citation type="submission" date="2016-09" db="EMBL/GenBank/DDBJ databases">
        <authorList>
            <person name="Gulvik C.A."/>
        </authorList>
    </citation>
    <scope>NUCLEOTIDE SEQUENCE [LARGE SCALE GENOMIC DNA]</scope>
    <source>
        <strain evidence="8">LMG 26306</strain>
    </source>
</reference>
<dbReference type="RefSeq" id="WP_069636165.1">
    <property type="nucleotide sequence ID" value="NZ_JXKZ01000013.1"/>
</dbReference>
<protein>
    <recommendedName>
        <fullName evidence="2 5">Serine acetyltransferase</fullName>
        <ecNumber evidence="5">2.3.1.30</ecNumber>
    </recommendedName>
</protein>
<feature type="transmembrane region" description="Helical" evidence="6">
    <location>
        <begin position="20"/>
        <end position="39"/>
    </location>
</feature>
<evidence type="ECO:0000256" key="5">
    <source>
        <dbReference type="PIRNR" id="PIRNR000441"/>
    </source>
</evidence>
<evidence type="ECO:0000256" key="6">
    <source>
        <dbReference type="SAM" id="Phobius"/>
    </source>
</evidence>
<dbReference type="GO" id="GO:0009001">
    <property type="term" value="F:serine O-acetyltransferase activity"/>
    <property type="evidence" value="ECO:0007669"/>
    <property type="project" value="UniProtKB-EC"/>
</dbReference>
<dbReference type="PIRSF" id="PIRSF000441">
    <property type="entry name" value="CysE"/>
    <property type="match status" value="1"/>
</dbReference>
<keyword evidence="4 5" id="KW-0012">Acyltransferase</keyword>
<evidence type="ECO:0000256" key="3">
    <source>
        <dbReference type="ARBA" id="ARBA00022679"/>
    </source>
</evidence>
<comment type="catalytic activity">
    <reaction evidence="5">
        <text>L-serine + acetyl-CoA = O-acetyl-L-serine + CoA</text>
        <dbReference type="Rhea" id="RHEA:24560"/>
        <dbReference type="ChEBI" id="CHEBI:33384"/>
        <dbReference type="ChEBI" id="CHEBI:57287"/>
        <dbReference type="ChEBI" id="CHEBI:57288"/>
        <dbReference type="ChEBI" id="CHEBI:58340"/>
        <dbReference type="EC" id="2.3.1.30"/>
    </reaction>
</comment>
<keyword evidence="6" id="KW-1133">Transmembrane helix</keyword>